<dbReference type="GeneID" id="105428734"/>
<evidence type="ECO:0000259" key="2">
    <source>
        <dbReference type="PROSITE" id="PS50940"/>
    </source>
</evidence>
<protein>
    <submittedName>
        <fullName evidence="4">Uncharacterized protein LOC105428734</fullName>
    </submittedName>
</protein>
<dbReference type="PROSITE" id="PS50940">
    <property type="entry name" value="CHIT_BIND_II"/>
    <property type="match status" value="1"/>
</dbReference>
<evidence type="ECO:0000313" key="4">
    <source>
        <dbReference type="RefSeq" id="XP_011639489.1"/>
    </source>
</evidence>
<dbReference type="InterPro" id="IPR036508">
    <property type="entry name" value="Chitin-bd_dom_sf"/>
</dbReference>
<name>A0A6I9X4W9_9HYME</name>
<dbReference type="InterPro" id="IPR002557">
    <property type="entry name" value="Chitin-bd_dom"/>
</dbReference>
<dbReference type="PANTHER" id="PTHR22933">
    <property type="entry name" value="FI18007P1-RELATED"/>
    <property type="match status" value="1"/>
</dbReference>
<feature type="chain" id="PRO_5026769618" evidence="1">
    <location>
        <begin position="29"/>
        <end position="426"/>
    </location>
</feature>
<dbReference type="InterPro" id="IPR052976">
    <property type="entry name" value="Scoloptoxin-like"/>
</dbReference>
<gene>
    <name evidence="4" type="primary">LOC105428734</name>
</gene>
<sequence>MKISKQSYWSRLLLIILTFMIFSRHVNAEKIKKKRQIFREQVLPALGGKIPEEAFRTDRLALNRLNKEGITIPDGIVLDARHVSKHLHSDQRCQKQVYLTSDGRYVPPEEQSYYNYPKTVDTTYIIRKPFMHTNHKTSNNFGNVKLRSYPKSQIYSNTNYRQIVSIVPPAKPGIYKPIVAPLIFPADKNLFDLSSWTTEYDWDTVYKSFDDYFVNNLALFDSHQFLVYVAWSHRRNWSSFIFKLDAIMLTSRDIFAALLLAVMAAPYSTILIQVPVDDYHDEYENFQPVVGFRQPIIVKEEPKKDQNLNKIPGIPGIDYPIYHTVPPTSFSCAYVPVIPGMYANVETGCQAYHVCHDGREGHQGASFLCTNGTLFNQQEFACDWWYNVNCANAPSLYRLNADPLKNPYVPKETKDEIQKKMKIIVL</sequence>
<dbReference type="OrthoDB" id="10059269at2759"/>
<feature type="signal peptide" evidence="1">
    <location>
        <begin position="1"/>
        <end position="28"/>
    </location>
</feature>
<accession>A0A6I9X4W9</accession>
<dbReference type="Pfam" id="PF01607">
    <property type="entry name" value="CBM_14"/>
    <property type="match status" value="1"/>
</dbReference>
<evidence type="ECO:0000256" key="1">
    <source>
        <dbReference type="SAM" id="SignalP"/>
    </source>
</evidence>
<dbReference type="RefSeq" id="XP_011639489.1">
    <property type="nucleotide sequence ID" value="XM_011641187.2"/>
</dbReference>
<keyword evidence="3" id="KW-1185">Reference proteome</keyword>
<keyword evidence="1" id="KW-0732">Signal</keyword>
<organism evidence="3 4">
    <name type="scientific">Pogonomyrmex barbatus</name>
    <name type="common">red harvester ant</name>
    <dbReference type="NCBI Taxonomy" id="144034"/>
    <lineage>
        <taxon>Eukaryota</taxon>
        <taxon>Metazoa</taxon>
        <taxon>Ecdysozoa</taxon>
        <taxon>Arthropoda</taxon>
        <taxon>Hexapoda</taxon>
        <taxon>Insecta</taxon>
        <taxon>Pterygota</taxon>
        <taxon>Neoptera</taxon>
        <taxon>Endopterygota</taxon>
        <taxon>Hymenoptera</taxon>
        <taxon>Apocrita</taxon>
        <taxon>Aculeata</taxon>
        <taxon>Formicoidea</taxon>
        <taxon>Formicidae</taxon>
        <taxon>Myrmicinae</taxon>
        <taxon>Pogonomyrmex</taxon>
    </lineage>
</organism>
<dbReference type="SUPFAM" id="SSF57625">
    <property type="entry name" value="Invertebrate chitin-binding proteins"/>
    <property type="match status" value="1"/>
</dbReference>
<feature type="domain" description="Chitin-binding type-2" evidence="2">
    <location>
        <begin position="329"/>
        <end position="392"/>
    </location>
</feature>
<evidence type="ECO:0000313" key="3">
    <source>
        <dbReference type="Proteomes" id="UP000504615"/>
    </source>
</evidence>
<dbReference type="KEGG" id="pbar:105428734"/>
<dbReference type="PANTHER" id="PTHR22933:SF42">
    <property type="entry name" value="FI18455P1-RELATED"/>
    <property type="match status" value="1"/>
</dbReference>
<reference evidence="4" key="1">
    <citation type="submission" date="2025-08" db="UniProtKB">
        <authorList>
            <consortium name="RefSeq"/>
        </authorList>
    </citation>
    <scope>IDENTIFICATION</scope>
</reference>
<dbReference type="Proteomes" id="UP000504615">
    <property type="component" value="Unplaced"/>
</dbReference>
<dbReference type="Gene3D" id="2.170.140.10">
    <property type="entry name" value="Chitin binding domain"/>
    <property type="match status" value="1"/>
</dbReference>
<proteinExistence type="predicted"/>
<dbReference type="GO" id="GO:0005576">
    <property type="term" value="C:extracellular region"/>
    <property type="evidence" value="ECO:0007669"/>
    <property type="project" value="InterPro"/>
</dbReference>
<dbReference type="SMART" id="SM00494">
    <property type="entry name" value="ChtBD2"/>
    <property type="match status" value="1"/>
</dbReference>
<dbReference type="GO" id="GO:0008061">
    <property type="term" value="F:chitin binding"/>
    <property type="evidence" value="ECO:0007669"/>
    <property type="project" value="InterPro"/>
</dbReference>
<dbReference type="AlphaFoldDB" id="A0A6I9X4W9"/>